<evidence type="ECO:0000256" key="4">
    <source>
        <dbReference type="ARBA" id="ARBA00023163"/>
    </source>
</evidence>
<feature type="domain" description="LysR substrate-binding" evidence="6">
    <location>
        <begin position="1"/>
        <end position="124"/>
    </location>
</feature>
<dbReference type="RefSeq" id="WP_078697505.1">
    <property type="nucleotide sequence ID" value="NZ_FUYH01000027.1"/>
</dbReference>
<keyword evidence="5" id="KW-1133">Transmembrane helix</keyword>
<reference evidence="8" key="1">
    <citation type="submission" date="2017-02" db="EMBL/GenBank/DDBJ databases">
        <authorList>
            <person name="Varghese N."/>
            <person name="Submissions S."/>
        </authorList>
    </citation>
    <scope>NUCLEOTIDE SEQUENCE [LARGE SCALE GENOMIC DNA]</scope>
    <source>
        <strain evidence="8">USBA 833</strain>
    </source>
</reference>
<sequence length="127" mass="14466">MPKNHPLAYKKQIDIVELSNEKFVAFSPNVTIAGFNSITMQCMENGFYPNIVAYVNIVTSLFTLVESYVGIALLPESTKRIALDNLVFIPAINEKSWVDFAIIWKRNYNNLCLNKFINCVKKVLDSE</sequence>
<proteinExistence type="inferred from homology"/>
<evidence type="ECO:0000313" key="7">
    <source>
        <dbReference type="EMBL" id="SKA97963.1"/>
    </source>
</evidence>
<keyword evidence="2" id="KW-0805">Transcription regulation</keyword>
<organism evidence="7 8">
    <name type="scientific">Caloramator quimbayensis</name>
    <dbReference type="NCBI Taxonomy" id="1147123"/>
    <lineage>
        <taxon>Bacteria</taxon>
        <taxon>Bacillati</taxon>
        <taxon>Bacillota</taxon>
        <taxon>Clostridia</taxon>
        <taxon>Eubacteriales</taxon>
        <taxon>Clostridiaceae</taxon>
        <taxon>Caloramator</taxon>
    </lineage>
</organism>
<dbReference type="InterPro" id="IPR005119">
    <property type="entry name" value="LysR_subst-bd"/>
</dbReference>
<keyword evidence="5" id="KW-0812">Transmembrane</keyword>
<dbReference type="EMBL" id="FUYH01000027">
    <property type="protein sequence ID" value="SKA97963.1"/>
    <property type="molecule type" value="Genomic_DNA"/>
</dbReference>
<gene>
    <name evidence="7" type="ORF">SAMN05443428_1274</name>
</gene>
<dbReference type="CDD" id="cd08414">
    <property type="entry name" value="PBP2_LTTR_aromatics_like"/>
    <property type="match status" value="1"/>
</dbReference>
<dbReference type="Proteomes" id="UP000190105">
    <property type="component" value="Unassembled WGS sequence"/>
</dbReference>
<dbReference type="PANTHER" id="PTHR30346:SF0">
    <property type="entry name" value="HCA OPERON TRANSCRIPTIONAL ACTIVATOR HCAR"/>
    <property type="match status" value="1"/>
</dbReference>
<dbReference type="AlphaFoldDB" id="A0A1T4Y8E7"/>
<evidence type="ECO:0000256" key="3">
    <source>
        <dbReference type="ARBA" id="ARBA00023125"/>
    </source>
</evidence>
<dbReference type="GO" id="GO:0032993">
    <property type="term" value="C:protein-DNA complex"/>
    <property type="evidence" value="ECO:0007669"/>
    <property type="project" value="TreeGrafter"/>
</dbReference>
<dbReference type="SUPFAM" id="SSF53850">
    <property type="entry name" value="Periplasmic binding protein-like II"/>
    <property type="match status" value="1"/>
</dbReference>
<name>A0A1T4Y8E7_9CLOT</name>
<dbReference type="Pfam" id="PF03466">
    <property type="entry name" value="LysR_substrate"/>
    <property type="match status" value="1"/>
</dbReference>
<dbReference type="GO" id="GO:0003700">
    <property type="term" value="F:DNA-binding transcription factor activity"/>
    <property type="evidence" value="ECO:0007669"/>
    <property type="project" value="TreeGrafter"/>
</dbReference>
<evidence type="ECO:0000256" key="5">
    <source>
        <dbReference type="SAM" id="Phobius"/>
    </source>
</evidence>
<dbReference type="OrthoDB" id="1652954at2"/>
<keyword evidence="8" id="KW-1185">Reference proteome</keyword>
<protein>
    <submittedName>
        <fullName evidence="7">LysR substrate binding domain-containing protein</fullName>
    </submittedName>
</protein>
<evidence type="ECO:0000313" key="8">
    <source>
        <dbReference type="Proteomes" id="UP000190105"/>
    </source>
</evidence>
<dbReference type="GO" id="GO:0003677">
    <property type="term" value="F:DNA binding"/>
    <property type="evidence" value="ECO:0007669"/>
    <property type="project" value="UniProtKB-KW"/>
</dbReference>
<comment type="similarity">
    <text evidence="1">Belongs to the LysR transcriptional regulatory family.</text>
</comment>
<keyword evidence="4" id="KW-0804">Transcription</keyword>
<dbReference type="Gene3D" id="3.40.190.10">
    <property type="entry name" value="Periplasmic binding protein-like II"/>
    <property type="match status" value="2"/>
</dbReference>
<keyword evidence="5" id="KW-0472">Membrane</keyword>
<evidence type="ECO:0000256" key="1">
    <source>
        <dbReference type="ARBA" id="ARBA00009437"/>
    </source>
</evidence>
<keyword evidence="3" id="KW-0238">DNA-binding</keyword>
<evidence type="ECO:0000256" key="2">
    <source>
        <dbReference type="ARBA" id="ARBA00023015"/>
    </source>
</evidence>
<feature type="transmembrane region" description="Helical" evidence="5">
    <location>
        <begin position="51"/>
        <end position="74"/>
    </location>
</feature>
<dbReference type="PANTHER" id="PTHR30346">
    <property type="entry name" value="TRANSCRIPTIONAL DUAL REGULATOR HCAR-RELATED"/>
    <property type="match status" value="1"/>
</dbReference>
<evidence type="ECO:0000259" key="6">
    <source>
        <dbReference type="Pfam" id="PF03466"/>
    </source>
</evidence>
<accession>A0A1T4Y8E7</accession>
<dbReference type="STRING" id="1147123.SAMN05443428_1274"/>